<dbReference type="InterPro" id="IPR011251">
    <property type="entry name" value="Luciferase-like_dom"/>
</dbReference>
<comment type="similarity">
    <text evidence="1">To bacterial alkanal monooxygenase alpha and beta chains.</text>
</comment>
<dbReference type="Gene3D" id="3.20.20.30">
    <property type="entry name" value="Luciferase-like domain"/>
    <property type="match status" value="1"/>
</dbReference>
<dbReference type="InterPro" id="IPR050766">
    <property type="entry name" value="Bact_Lucif_Oxidored"/>
</dbReference>
<evidence type="ECO:0000313" key="3">
    <source>
        <dbReference type="EMBL" id="WLV24529.1"/>
    </source>
</evidence>
<sequence length="336" mass="37575">MSDLKLSVLDLATIYNGNSVTETLRMSTKLAQLADRLGYTRYWFAEHHNSKHQASSAPEVLIAHTAALTERIRVGSGGVMIPNHSALKVAENFSLLEGLHPGRIDLGIGRAPGTDGRTAIALRRSREGASTSEVSRQLDDLISYFTREFPEKHPFRNIIPSPDPSLVPELFMLGSSDGGMKIASQLGWGYAFAAQINPQWAVQILRGYRNNFRPSRFRSEPYSIMSIIVICADTDEEAEYLAGPARLQWARWNSGQFQYAPPTLEEAANHVFSVEERIADEHGKERFVIGKPETVKARLQELAEKAFLDEIMILNMIPDEQARHRSLELLAKEFGL</sequence>
<dbReference type="InterPro" id="IPR036661">
    <property type="entry name" value="Luciferase-like_sf"/>
</dbReference>
<dbReference type="GO" id="GO:0016491">
    <property type="term" value="F:oxidoreductase activity"/>
    <property type="evidence" value="ECO:0007669"/>
    <property type="project" value="UniProtKB-KW"/>
</dbReference>
<proteinExistence type="predicted"/>
<dbReference type="Proteomes" id="UP001180087">
    <property type="component" value="Chromosome"/>
</dbReference>
<name>A0ABY9KVD3_9BACI</name>
<dbReference type="PANTHER" id="PTHR30137">
    <property type="entry name" value="LUCIFERASE-LIKE MONOOXYGENASE"/>
    <property type="match status" value="1"/>
</dbReference>
<organism evidence="3 4">
    <name type="scientific">Aciduricibacillus chroicocephali</name>
    <dbReference type="NCBI Taxonomy" id="3054939"/>
    <lineage>
        <taxon>Bacteria</taxon>
        <taxon>Bacillati</taxon>
        <taxon>Bacillota</taxon>
        <taxon>Bacilli</taxon>
        <taxon>Bacillales</taxon>
        <taxon>Bacillaceae</taxon>
        <taxon>Aciduricibacillus</taxon>
    </lineage>
</organism>
<evidence type="ECO:0000313" key="4">
    <source>
        <dbReference type="Proteomes" id="UP001180087"/>
    </source>
</evidence>
<protein>
    <submittedName>
        <fullName evidence="3">LLM class flavin-dependent oxidoreductase</fullName>
        <ecNumber evidence="3">1.-.-.-</ecNumber>
    </submittedName>
</protein>
<keyword evidence="4" id="KW-1185">Reference proteome</keyword>
<dbReference type="SUPFAM" id="SSF51679">
    <property type="entry name" value="Bacterial luciferase-like"/>
    <property type="match status" value="1"/>
</dbReference>
<dbReference type="Pfam" id="PF00296">
    <property type="entry name" value="Bac_luciferase"/>
    <property type="match status" value="1"/>
</dbReference>
<keyword evidence="3" id="KW-0560">Oxidoreductase</keyword>
<dbReference type="EMBL" id="CP129113">
    <property type="protein sequence ID" value="WLV24529.1"/>
    <property type="molecule type" value="Genomic_DNA"/>
</dbReference>
<dbReference type="InterPro" id="IPR019949">
    <property type="entry name" value="CmoO-like"/>
</dbReference>
<evidence type="ECO:0000256" key="1">
    <source>
        <dbReference type="ARBA" id="ARBA00007789"/>
    </source>
</evidence>
<dbReference type="NCBIfam" id="TIGR03558">
    <property type="entry name" value="oxido_grp_1"/>
    <property type="match status" value="1"/>
</dbReference>
<evidence type="ECO:0000259" key="2">
    <source>
        <dbReference type="Pfam" id="PF00296"/>
    </source>
</evidence>
<dbReference type="RefSeq" id="WP_348027652.1">
    <property type="nucleotide sequence ID" value="NZ_CP129113.1"/>
</dbReference>
<gene>
    <name evidence="3" type="ORF">QR721_12930</name>
</gene>
<reference evidence="3" key="1">
    <citation type="submission" date="2023-06" db="EMBL/GenBank/DDBJ databases">
        <title>A Treasure from Seagulls: Isolation and Description of Aciduricobacillus qingdaonensis gen. nov., sp. nov., a Rare Obligately Uric Acid-utilizing Member in the Family Bacillaceae.</title>
        <authorList>
            <person name="Liu W."/>
            <person name="Wang B."/>
        </authorList>
    </citation>
    <scope>NUCLEOTIDE SEQUENCE</scope>
    <source>
        <strain evidence="3">44XB</strain>
    </source>
</reference>
<dbReference type="PANTHER" id="PTHR30137:SF6">
    <property type="entry name" value="LUCIFERASE-LIKE MONOOXYGENASE"/>
    <property type="match status" value="1"/>
</dbReference>
<accession>A0ABY9KVD3</accession>
<feature type="domain" description="Luciferase-like" evidence="2">
    <location>
        <begin position="9"/>
        <end position="304"/>
    </location>
</feature>
<dbReference type="EC" id="1.-.-.-" evidence="3"/>